<dbReference type="EMBL" id="RXFQ01000004">
    <property type="protein sequence ID" value="RSZ40167.1"/>
    <property type="molecule type" value="Genomic_DNA"/>
</dbReference>
<evidence type="ECO:0000313" key="3">
    <source>
        <dbReference type="Proteomes" id="UP000271137"/>
    </source>
</evidence>
<sequence>MDSMMPQSPEPDGAPDASAQRHVFVYGTLRRGGRNDIARYWPAPVRVADASIAATLYDLGAYPGAVLGGQRRVVGEIYRIAPRVEAELDRLEGVTDDGCGEYIRRHVVVEAGAQRFECLVYEIHPSRIEGREVIDSGDWMAHAAAR</sequence>
<gene>
    <name evidence="2" type="ORF">EJO66_08500</name>
</gene>
<proteinExistence type="predicted"/>
<name>A0ABY0A9H2_9BURK</name>
<keyword evidence="3" id="KW-1185">Reference proteome</keyword>
<dbReference type="Gene3D" id="3.10.490.10">
    <property type="entry name" value="Gamma-glutamyl cyclotransferase-like"/>
    <property type="match status" value="1"/>
</dbReference>
<dbReference type="InterPro" id="IPR013024">
    <property type="entry name" value="GGCT-like"/>
</dbReference>
<evidence type="ECO:0000259" key="1">
    <source>
        <dbReference type="Pfam" id="PF06094"/>
    </source>
</evidence>
<organism evidence="2 3">
    <name type="scientific">Variovorax beijingensis</name>
    <dbReference type="NCBI Taxonomy" id="2496117"/>
    <lineage>
        <taxon>Bacteria</taxon>
        <taxon>Pseudomonadati</taxon>
        <taxon>Pseudomonadota</taxon>
        <taxon>Betaproteobacteria</taxon>
        <taxon>Burkholderiales</taxon>
        <taxon>Comamonadaceae</taxon>
        <taxon>Variovorax</taxon>
    </lineage>
</organism>
<accession>A0ABY0A9H2</accession>
<dbReference type="Proteomes" id="UP000271137">
    <property type="component" value="Unassembled WGS sequence"/>
</dbReference>
<dbReference type="InterPro" id="IPR036568">
    <property type="entry name" value="GGCT-like_sf"/>
</dbReference>
<reference evidence="2 3" key="1">
    <citation type="submission" date="2018-12" db="EMBL/GenBank/DDBJ databases">
        <title>The genome sequences of strain 502.</title>
        <authorList>
            <person name="Gao J."/>
            <person name="Sun J."/>
        </authorList>
    </citation>
    <scope>NUCLEOTIDE SEQUENCE [LARGE SCALE GENOMIC DNA]</scope>
    <source>
        <strain evidence="2 3">502</strain>
    </source>
</reference>
<dbReference type="InterPro" id="IPR009288">
    <property type="entry name" value="AIG2-like_dom"/>
</dbReference>
<dbReference type="SUPFAM" id="SSF110857">
    <property type="entry name" value="Gamma-glutamyl cyclotransferase-like"/>
    <property type="match status" value="1"/>
</dbReference>
<dbReference type="CDD" id="cd06661">
    <property type="entry name" value="GGCT_like"/>
    <property type="match status" value="1"/>
</dbReference>
<evidence type="ECO:0000313" key="2">
    <source>
        <dbReference type="EMBL" id="RSZ40167.1"/>
    </source>
</evidence>
<feature type="domain" description="Gamma-glutamylcyclotransferase AIG2-like" evidence="1">
    <location>
        <begin position="23"/>
        <end position="140"/>
    </location>
</feature>
<protein>
    <submittedName>
        <fullName evidence="2">Gamma-glutamylcyclotransferase</fullName>
    </submittedName>
</protein>
<dbReference type="Pfam" id="PF06094">
    <property type="entry name" value="GGACT"/>
    <property type="match status" value="1"/>
</dbReference>
<comment type="caution">
    <text evidence="2">The sequence shown here is derived from an EMBL/GenBank/DDBJ whole genome shotgun (WGS) entry which is preliminary data.</text>
</comment>